<organism evidence="1 2">
    <name type="scientific">Planoprotostelium fungivorum</name>
    <dbReference type="NCBI Taxonomy" id="1890364"/>
    <lineage>
        <taxon>Eukaryota</taxon>
        <taxon>Amoebozoa</taxon>
        <taxon>Evosea</taxon>
        <taxon>Variosea</taxon>
        <taxon>Cavosteliida</taxon>
        <taxon>Cavosteliaceae</taxon>
        <taxon>Planoprotostelium</taxon>
    </lineage>
</organism>
<proteinExistence type="predicted"/>
<gene>
    <name evidence="1" type="ORF">PROFUN_11597</name>
</gene>
<keyword evidence="2" id="KW-1185">Reference proteome</keyword>
<comment type="caution">
    <text evidence="1">The sequence shown here is derived from an EMBL/GenBank/DDBJ whole genome shotgun (WGS) entry which is preliminary data.</text>
</comment>
<evidence type="ECO:0000313" key="2">
    <source>
        <dbReference type="Proteomes" id="UP000241769"/>
    </source>
</evidence>
<dbReference type="EMBL" id="MDYQ01000140">
    <property type="protein sequence ID" value="PRP80724.1"/>
    <property type="molecule type" value="Genomic_DNA"/>
</dbReference>
<name>A0A2P6N9T8_9EUKA</name>
<reference evidence="1 2" key="1">
    <citation type="journal article" date="2018" name="Genome Biol. Evol.">
        <title>Multiple Roots of Fruiting Body Formation in Amoebozoa.</title>
        <authorList>
            <person name="Hillmann F."/>
            <person name="Forbes G."/>
            <person name="Novohradska S."/>
            <person name="Ferling I."/>
            <person name="Riege K."/>
            <person name="Groth M."/>
            <person name="Westermann M."/>
            <person name="Marz M."/>
            <person name="Spaller T."/>
            <person name="Winckler T."/>
            <person name="Schaap P."/>
            <person name="Glockner G."/>
        </authorList>
    </citation>
    <scope>NUCLEOTIDE SEQUENCE [LARGE SCALE GENOMIC DNA]</scope>
    <source>
        <strain evidence="1 2">Jena</strain>
    </source>
</reference>
<dbReference type="Proteomes" id="UP000241769">
    <property type="component" value="Unassembled WGS sequence"/>
</dbReference>
<dbReference type="AlphaFoldDB" id="A0A2P6N9T8"/>
<sequence length="65" mass="7397">MINIISINSTTTFNPLTSITSTSKARDASSWLAISNGTPKKRLKNELNSSKETYKEFSYWLVVRR</sequence>
<evidence type="ECO:0000313" key="1">
    <source>
        <dbReference type="EMBL" id="PRP80724.1"/>
    </source>
</evidence>
<dbReference type="InParanoid" id="A0A2P6N9T8"/>
<accession>A0A2P6N9T8</accession>
<protein>
    <submittedName>
        <fullName evidence="1">Uncharacterized protein</fullName>
    </submittedName>
</protein>